<dbReference type="InterPro" id="IPR035914">
    <property type="entry name" value="Sperma_CUB_dom_sf"/>
</dbReference>
<dbReference type="InterPro" id="IPR043159">
    <property type="entry name" value="Lectin_gal-bd_sf"/>
</dbReference>
<reference evidence="8" key="1">
    <citation type="submission" date="2025-08" db="UniProtKB">
        <authorList>
            <consortium name="RefSeq"/>
        </authorList>
    </citation>
    <scope>IDENTIFICATION</scope>
    <source>
        <tissue evidence="8">Gonads</tissue>
    </source>
</reference>
<dbReference type="InterPro" id="IPR000859">
    <property type="entry name" value="CUB_dom"/>
</dbReference>
<proteinExistence type="predicted"/>
<keyword evidence="7" id="KW-1185">Reference proteome</keyword>
<evidence type="ECO:0000256" key="2">
    <source>
        <dbReference type="ARBA" id="ARBA00023157"/>
    </source>
</evidence>
<gene>
    <name evidence="8" type="primary">LOC106154087</name>
</gene>
<dbReference type="KEGG" id="lak:106154087"/>
<name>A0A1S3HCL4_LINAN</name>
<dbReference type="AlphaFoldDB" id="A0A1S3HCL4"/>
<keyword evidence="2 3" id="KW-1015">Disulfide bond</keyword>
<dbReference type="Proteomes" id="UP000085678">
    <property type="component" value="Unplaced"/>
</dbReference>
<evidence type="ECO:0000313" key="7">
    <source>
        <dbReference type="Proteomes" id="UP000085678"/>
    </source>
</evidence>
<keyword evidence="5" id="KW-0472">Membrane</keyword>
<comment type="caution">
    <text evidence="3">Lacks conserved residue(s) required for the propagation of feature annotation.</text>
</comment>
<dbReference type="Pfam" id="PF00431">
    <property type="entry name" value="CUB"/>
    <property type="match status" value="1"/>
</dbReference>
<dbReference type="Gene3D" id="2.60.120.740">
    <property type="match status" value="1"/>
</dbReference>
<protein>
    <submittedName>
        <fullName evidence="8">Uncharacterized protein LOC106154087</fullName>
    </submittedName>
</protein>
<feature type="region of interest" description="Disordered" evidence="4">
    <location>
        <begin position="508"/>
        <end position="531"/>
    </location>
</feature>
<dbReference type="CDD" id="cd00041">
    <property type="entry name" value="CUB"/>
    <property type="match status" value="1"/>
</dbReference>
<keyword evidence="1" id="KW-0677">Repeat</keyword>
<dbReference type="PANTHER" id="PTHR24251">
    <property type="entry name" value="OVOCHYMASE-RELATED"/>
    <property type="match status" value="1"/>
</dbReference>
<feature type="domain" description="CUB" evidence="6">
    <location>
        <begin position="92"/>
        <end position="208"/>
    </location>
</feature>
<evidence type="ECO:0000256" key="1">
    <source>
        <dbReference type="ARBA" id="ARBA00022737"/>
    </source>
</evidence>
<dbReference type="OrthoDB" id="431034at2759"/>
<keyword evidence="5" id="KW-1133">Transmembrane helix</keyword>
<evidence type="ECO:0000259" key="6">
    <source>
        <dbReference type="PROSITE" id="PS01180"/>
    </source>
</evidence>
<feature type="compositionally biased region" description="Acidic residues" evidence="4">
    <location>
        <begin position="651"/>
        <end position="666"/>
    </location>
</feature>
<accession>A0A1S3HCL4</accession>
<feature type="transmembrane region" description="Helical" evidence="5">
    <location>
        <begin position="321"/>
        <end position="345"/>
    </location>
</feature>
<keyword evidence="5" id="KW-0812">Transmembrane</keyword>
<dbReference type="SMART" id="SM00042">
    <property type="entry name" value="CUB"/>
    <property type="match status" value="1"/>
</dbReference>
<dbReference type="Gene3D" id="2.60.120.290">
    <property type="entry name" value="Spermadhesin, CUB domain"/>
    <property type="match status" value="1"/>
</dbReference>
<sequence>MSQCYGEDMIIECKPGSMIRVITAFYRQSVHCPGGYHSIYCIQEETHNPPCVGQQQCAFTAPWVFLSSDCAYSNDFQITYECIPDNYHNNVCQENKITEQNGYLTSPNYPDKYPLLTSCSISIEVKPHQKIRVYLLDVYLAYLKTDSRIICIDHVVISDSLHKTEKLCRGKRRGVAFFSENNQISVTFHSDKHEIGNSKGFWLYYEAFPLTDGHAKERVGYQEWRRLLLSNQTQPAFDIPHSNSNARTVAVYDTLLGIKSTRERHNSTALGDLTLEGVPVHGLEHYTRKTSGRAAAAVGMEAEVGADPEPTGSPAQNMTGAIVTSTVVGLIVFAMLIAMIIYLWFKKRKEGHQIDEQFHKDIIWAYDPPKSDQPVQVSFENPNYSPSTLWHDNPTLRAMQNCNPSHNPNLVYASPMEDKNTGNISTTRSTGAIYAKPNKLGKKPLTFSGVPWNFQSTGAVNNNQATKDERTLSEDFFIPPVPVKMAAANQRYSPVPEEIIDLDEVLKQQEEEEEEYHNNREDCSSVSSASSWEYSETRSEINSYAGSSPMAPRKLCEDGEFVKEDKNKILTAPRSPRHSRSPSLVEQMEVFYSGLSNAPVPLDIVTTSTDEELDEDNMHETFFGNVCGINDGFLDDSNSNSYSDNSHDSDSQNEMDSDELDREASN</sequence>
<feature type="region of interest" description="Disordered" evidence="4">
    <location>
        <begin position="636"/>
        <end position="666"/>
    </location>
</feature>
<evidence type="ECO:0000256" key="3">
    <source>
        <dbReference type="PROSITE-ProRule" id="PRU00059"/>
    </source>
</evidence>
<dbReference type="GeneID" id="106154087"/>
<dbReference type="CDD" id="cd22823">
    <property type="entry name" value="Gal_Rha_Lectin"/>
    <property type="match status" value="1"/>
</dbReference>
<evidence type="ECO:0000256" key="5">
    <source>
        <dbReference type="SAM" id="Phobius"/>
    </source>
</evidence>
<organism evidence="7 8">
    <name type="scientific">Lingula anatina</name>
    <name type="common">Brachiopod</name>
    <name type="synonym">Lingula unguis</name>
    <dbReference type="NCBI Taxonomy" id="7574"/>
    <lineage>
        <taxon>Eukaryota</taxon>
        <taxon>Metazoa</taxon>
        <taxon>Spiralia</taxon>
        <taxon>Lophotrochozoa</taxon>
        <taxon>Brachiopoda</taxon>
        <taxon>Linguliformea</taxon>
        <taxon>Lingulata</taxon>
        <taxon>Lingulida</taxon>
        <taxon>Linguloidea</taxon>
        <taxon>Lingulidae</taxon>
        <taxon>Lingula</taxon>
    </lineage>
</organism>
<dbReference type="RefSeq" id="XP_013383777.1">
    <property type="nucleotide sequence ID" value="XM_013528323.1"/>
</dbReference>
<dbReference type="InParanoid" id="A0A1S3HCL4"/>
<dbReference type="SUPFAM" id="SSF49854">
    <property type="entry name" value="Spermadhesin, CUB domain"/>
    <property type="match status" value="1"/>
</dbReference>
<evidence type="ECO:0000313" key="8">
    <source>
        <dbReference type="RefSeq" id="XP_013383777.1"/>
    </source>
</evidence>
<evidence type="ECO:0000256" key="4">
    <source>
        <dbReference type="SAM" id="MobiDB-lite"/>
    </source>
</evidence>
<feature type="disulfide bond" evidence="3">
    <location>
        <begin position="92"/>
        <end position="119"/>
    </location>
</feature>
<dbReference type="PROSITE" id="PS01180">
    <property type="entry name" value="CUB"/>
    <property type="match status" value="1"/>
</dbReference>